<sequence length="163" mass="18394">MITLLQSKNVTPSENRPHLPDVSPIPHSLLKLWNHSLVYAAENAEVWLIGPRLFLGVPLAEGTSDAIGGGYESSVGRRKRTCSPEEVSLNHETEKPGVVPAEKLQITRESIRIHRMALNPLVLILVIVLITFRIFHRFDDFDWKWRHARIMVGQDPYTAGRSG</sequence>
<keyword evidence="2" id="KW-0812">Transmembrane</keyword>
<dbReference type="Proteomes" id="UP000027195">
    <property type="component" value="Unassembled WGS sequence"/>
</dbReference>
<name>A0A067MW69_BOTB1</name>
<evidence type="ECO:0000256" key="1">
    <source>
        <dbReference type="SAM" id="MobiDB-lite"/>
    </source>
</evidence>
<accession>A0A067MW69</accession>
<evidence type="ECO:0000313" key="4">
    <source>
        <dbReference type="Proteomes" id="UP000027195"/>
    </source>
</evidence>
<gene>
    <name evidence="3" type="ORF">BOTBODRAFT_479787</name>
</gene>
<feature type="transmembrane region" description="Helical" evidence="2">
    <location>
        <begin position="116"/>
        <end position="135"/>
    </location>
</feature>
<reference evidence="4" key="1">
    <citation type="journal article" date="2014" name="Proc. Natl. Acad. Sci. U.S.A.">
        <title>Extensive sampling of basidiomycete genomes demonstrates inadequacy of the white-rot/brown-rot paradigm for wood decay fungi.</title>
        <authorList>
            <person name="Riley R."/>
            <person name="Salamov A.A."/>
            <person name="Brown D.W."/>
            <person name="Nagy L.G."/>
            <person name="Floudas D."/>
            <person name="Held B.W."/>
            <person name="Levasseur A."/>
            <person name="Lombard V."/>
            <person name="Morin E."/>
            <person name="Otillar R."/>
            <person name="Lindquist E.A."/>
            <person name="Sun H."/>
            <person name="LaButti K.M."/>
            <person name="Schmutz J."/>
            <person name="Jabbour D."/>
            <person name="Luo H."/>
            <person name="Baker S.E."/>
            <person name="Pisabarro A.G."/>
            <person name="Walton J.D."/>
            <person name="Blanchette R.A."/>
            <person name="Henrissat B."/>
            <person name="Martin F."/>
            <person name="Cullen D."/>
            <person name="Hibbett D.S."/>
            <person name="Grigoriev I.V."/>
        </authorList>
    </citation>
    <scope>NUCLEOTIDE SEQUENCE [LARGE SCALE GENOMIC DNA]</scope>
    <source>
        <strain evidence="4">FD-172 SS1</strain>
    </source>
</reference>
<protein>
    <submittedName>
        <fullName evidence="3">Uncharacterized protein</fullName>
    </submittedName>
</protein>
<keyword evidence="4" id="KW-1185">Reference proteome</keyword>
<dbReference type="HOGENOM" id="CLU_1626770_0_0_1"/>
<feature type="region of interest" description="Disordered" evidence="1">
    <location>
        <begin position="1"/>
        <end position="21"/>
    </location>
</feature>
<keyword evidence="2" id="KW-0472">Membrane</keyword>
<evidence type="ECO:0000256" key="2">
    <source>
        <dbReference type="SAM" id="Phobius"/>
    </source>
</evidence>
<dbReference type="AlphaFoldDB" id="A0A067MW69"/>
<dbReference type="InParanoid" id="A0A067MW69"/>
<dbReference type="EMBL" id="KL198020">
    <property type="protein sequence ID" value="KDQ18945.1"/>
    <property type="molecule type" value="Genomic_DNA"/>
</dbReference>
<organism evidence="3 4">
    <name type="scientific">Botryobasidium botryosum (strain FD-172 SS1)</name>
    <dbReference type="NCBI Taxonomy" id="930990"/>
    <lineage>
        <taxon>Eukaryota</taxon>
        <taxon>Fungi</taxon>
        <taxon>Dikarya</taxon>
        <taxon>Basidiomycota</taxon>
        <taxon>Agaricomycotina</taxon>
        <taxon>Agaricomycetes</taxon>
        <taxon>Cantharellales</taxon>
        <taxon>Botryobasidiaceae</taxon>
        <taxon>Botryobasidium</taxon>
    </lineage>
</organism>
<feature type="compositionally biased region" description="Polar residues" evidence="1">
    <location>
        <begin position="1"/>
        <end position="14"/>
    </location>
</feature>
<evidence type="ECO:0000313" key="3">
    <source>
        <dbReference type="EMBL" id="KDQ18945.1"/>
    </source>
</evidence>
<proteinExistence type="predicted"/>
<keyword evidence="2" id="KW-1133">Transmembrane helix</keyword>